<evidence type="ECO:0000313" key="2">
    <source>
        <dbReference type="EMBL" id="MSS16649.1"/>
    </source>
</evidence>
<comment type="caution">
    <text evidence="2">The sequence shown here is derived from an EMBL/GenBank/DDBJ whole genome shotgun (WGS) entry which is preliminary data.</text>
</comment>
<dbReference type="GO" id="GO:0016757">
    <property type="term" value="F:glycosyltransferase activity"/>
    <property type="evidence" value="ECO:0007669"/>
    <property type="project" value="UniProtKB-ARBA"/>
</dbReference>
<keyword evidence="3" id="KW-1185">Reference proteome</keyword>
<dbReference type="Pfam" id="PF13692">
    <property type="entry name" value="Glyco_trans_1_4"/>
    <property type="match status" value="1"/>
</dbReference>
<accession>A0A6L5X8H5</accession>
<keyword evidence="2" id="KW-0808">Transferase</keyword>
<name>A0A6L5X8H5_9BACT</name>
<protein>
    <submittedName>
        <fullName evidence="2">Glycosyltransferase family 4 protein</fullName>
    </submittedName>
</protein>
<dbReference type="EMBL" id="VULT01000003">
    <property type="protein sequence ID" value="MSS16649.1"/>
    <property type="molecule type" value="Genomic_DNA"/>
</dbReference>
<dbReference type="InterPro" id="IPR028098">
    <property type="entry name" value="Glyco_trans_4-like_N"/>
</dbReference>
<dbReference type="Proteomes" id="UP000483362">
    <property type="component" value="Unassembled WGS sequence"/>
</dbReference>
<dbReference type="Gene3D" id="3.40.50.2000">
    <property type="entry name" value="Glycogen Phosphorylase B"/>
    <property type="match status" value="2"/>
</dbReference>
<organism evidence="2 3">
    <name type="scientific">Sodaliphilus pleomorphus</name>
    <dbReference type="NCBI Taxonomy" id="2606626"/>
    <lineage>
        <taxon>Bacteria</taxon>
        <taxon>Pseudomonadati</taxon>
        <taxon>Bacteroidota</taxon>
        <taxon>Bacteroidia</taxon>
        <taxon>Bacteroidales</taxon>
        <taxon>Muribaculaceae</taxon>
        <taxon>Sodaliphilus</taxon>
    </lineage>
</organism>
<evidence type="ECO:0000313" key="3">
    <source>
        <dbReference type="Proteomes" id="UP000483362"/>
    </source>
</evidence>
<dbReference type="SUPFAM" id="SSF53756">
    <property type="entry name" value="UDP-Glycosyltransferase/glycogen phosphorylase"/>
    <property type="match status" value="1"/>
</dbReference>
<dbReference type="RefSeq" id="WP_154327327.1">
    <property type="nucleotide sequence ID" value="NZ_CP045696.1"/>
</dbReference>
<dbReference type="InterPro" id="IPR050194">
    <property type="entry name" value="Glycosyltransferase_grp1"/>
</dbReference>
<feature type="domain" description="Glycosyltransferase subfamily 4-like N-terminal" evidence="1">
    <location>
        <begin position="20"/>
        <end position="220"/>
    </location>
</feature>
<dbReference type="Pfam" id="PF13439">
    <property type="entry name" value="Glyco_transf_4"/>
    <property type="match status" value="1"/>
</dbReference>
<proteinExistence type="predicted"/>
<dbReference type="PANTHER" id="PTHR45947">
    <property type="entry name" value="SULFOQUINOVOSYL TRANSFERASE SQD2"/>
    <property type="match status" value="1"/>
</dbReference>
<gene>
    <name evidence="2" type="ORF">FYJ29_02515</name>
</gene>
<dbReference type="AlphaFoldDB" id="A0A6L5X8H5"/>
<dbReference type="PANTHER" id="PTHR45947:SF13">
    <property type="entry name" value="TRANSFERASE"/>
    <property type="match status" value="1"/>
</dbReference>
<reference evidence="2 3" key="1">
    <citation type="submission" date="2019-08" db="EMBL/GenBank/DDBJ databases">
        <title>In-depth cultivation of the pig gut microbiome towards novel bacterial diversity and tailored functional studies.</title>
        <authorList>
            <person name="Wylensek D."/>
            <person name="Hitch T.C.A."/>
            <person name="Clavel T."/>
        </authorList>
    </citation>
    <scope>NUCLEOTIDE SEQUENCE [LARGE SCALE GENOMIC DNA]</scope>
    <source>
        <strain evidence="2 3">Oil-RF-744-WCA-WT-10</strain>
    </source>
</reference>
<evidence type="ECO:0000259" key="1">
    <source>
        <dbReference type="Pfam" id="PF13439"/>
    </source>
</evidence>
<sequence>MAQRVLLVNKFYYPRGGDCVVTLNTERLLRAHGVDVGVYAMQYPHNVESQFSRYFASQISLDGGLGAKFKALKRIMGLGDIKRSIARVLDDFKPDVVHLHNVHSYLSPVVAQMAHNRGIKVVWTLHDYKLLCPAYTCLREGKPCEQCFGSNKHPVVEHRCMKRSMAASVVAWAEAKRWSRAVLEKCVDAWICPSQFMARKMEQGGFDSGKLKVLCNFVDPLKLEKFKAQHEQPRDDFYCYVGRLSAEKGVSTLLQAAALMRREVRVGGSGPLIDELRHDFSSFPNIHFLGQLDAQGVSDLLGRARFSVVPSEWYENNPLSVIESLCSGTPVVGSHIGGIPELIVDGCGLTYPCGDAKALCDAMRQAWNTGWDHDAIKHRAIERFSPEAHYAQLQAIYDG</sequence>